<evidence type="ECO:0000313" key="2">
    <source>
        <dbReference type="Proteomes" id="UP000282423"/>
    </source>
</evidence>
<protein>
    <submittedName>
        <fullName evidence="1">Uncharacterized protein</fullName>
    </submittedName>
</protein>
<keyword evidence="2" id="KW-1185">Reference proteome</keyword>
<dbReference type="AlphaFoldDB" id="A0A420VY26"/>
<evidence type="ECO:0000313" key="1">
    <source>
        <dbReference type="EMBL" id="RKO71254.1"/>
    </source>
</evidence>
<reference evidence="1 2" key="1">
    <citation type="submission" date="2018-10" db="EMBL/GenBank/DDBJ databases">
        <title>Sphingobacterium sp. M05W1-28.</title>
        <authorList>
            <person name="Cai H."/>
        </authorList>
    </citation>
    <scope>NUCLEOTIDE SEQUENCE [LARGE SCALE GENOMIC DNA]</scope>
    <source>
        <strain evidence="1 2">M05W1-28</strain>
    </source>
</reference>
<gene>
    <name evidence="1" type="ORF">D7322_13985</name>
</gene>
<dbReference type="Proteomes" id="UP000282423">
    <property type="component" value="Unassembled WGS sequence"/>
</dbReference>
<name>A0A420VY26_9SPHI</name>
<sequence length="195" mass="23335">MKMERGITNLYTSRSTISMESIKIKYKQLLFLYGYLRLMDLSLDRSRWGSLSRLRSYFENIIAPFQVVEYIRKIHNLCEADLSKKNIILKSKTITERLRSLVFKNPKLKYDELLYSCKLLTDFENILLAENEVYTVEMEKLRIDIAVFYSEVLGKLIRYRDLKKLMRIQHFQQSEYNKTIELSNFIPNDFESVNL</sequence>
<proteinExistence type="predicted"/>
<organism evidence="1 2">
    <name type="scientific">Sphingobacterium puteale</name>
    <dbReference type="NCBI Taxonomy" id="2420510"/>
    <lineage>
        <taxon>Bacteria</taxon>
        <taxon>Pseudomonadati</taxon>
        <taxon>Bacteroidota</taxon>
        <taxon>Sphingobacteriia</taxon>
        <taxon>Sphingobacteriales</taxon>
        <taxon>Sphingobacteriaceae</taxon>
        <taxon>Sphingobacterium</taxon>
    </lineage>
</organism>
<dbReference type="EMBL" id="RBWS01000009">
    <property type="protein sequence ID" value="RKO71254.1"/>
    <property type="molecule type" value="Genomic_DNA"/>
</dbReference>
<accession>A0A420VY26</accession>
<comment type="caution">
    <text evidence="1">The sequence shown here is derived from an EMBL/GenBank/DDBJ whole genome shotgun (WGS) entry which is preliminary data.</text>
</comment>